<proteinExistence type="predicted"/>
<dbReference type="InterPro" id="IPR002686">
    <property type="entry name" value="Transposase_17"/>
</dbReference>
<dbReference type="GO" id="GO:0043565">
    <property type="term" value="F:sequence-specific DNA binding"/>
    <property type="evidence" value="ECO:0007669"/>
    <property type="project" value="TreeGrafter"/>
</dbReference>
<gene>
    <name evidence="3" type="ORF">HU737_024600</name>
    <name evidence="2" type="ORF">HU737_24935</name>
    <name evidence="4" type="ORF">KW869_07345</name>
</gene>
<evidence type="ECO:0000313" key="2">
    <source>
        <dbReference type="EMBL" id="MBC3443949.1"/>
    </source>
</evidence>
<dbReference type="GO" id="GO:0004803">
    <property type="term" value="F:transposase activity"/>
    <property type="evidence" value="ECO:0007669"/>
    <property type="project" value="InterPro"/>
</dbReference>
<dbReference type="SMART" id="SM01321">
    <property type="entry name" value="Y1_Tnp"/>
    <property type="match status" value="1"/>
</dbReference>
<dbReference type="Pfam" id="PF01797">
    <property type="entry name" value="Y1_Tnp"/>
    <property type="match status" value="1"/>
</dbReference>
<accession>A0A923JY20</accession>
<dbReference type="InterPro" id="IPR052715">
    <property type="entry name" value="RAYT_transposase"/>
</dbReference>
<dbReference type="GO" id="GO:0006313">
    <property type="term" value="P:DNA transposition"/>
    <property type="evidence" value="ECO:0007669"/>
    <property type="project" value="InterPro"/>
</dbReference>
<dbReference type="EMBL" id="JABWRE010000034">
    <property type="protein sequence ID" value="MBC3443949.1"/>
    <property type="molecule type" value="Genomic_DNA"/>
</dbReference>
<reference evidence="4" key="5">
    <citation type="submission" date="2021-07" db="EMBL/GenBank/DDBJ databases">
        <authorList>
            <person name="Wevar Oller A.L."/>
            <person name="Talano M.A."/>
            <person name="Torres Tejerizo G.A."/>
            <person name="Agostini E."/>
        </authorList>
    </citation>
    <scope>NUCLEOTIDE SEQUENCE</scope>
    <source>
        <strain evidence="4">AW4</strain>
    </source>
</reference>
<dbReference type="Gene3D" id="3.30.70.1290">
    <property type="entry name" value="Transposase IS200-like"/>
    <property type="match status" value="1"/>
</dbReference>
<name>A0A923JY20_9PSED</name>
<dbReference type="Proteomes" id="UP001621534">
    <property type="component" value="Unassembled WGS sequence"/>
</dbReference>
<comment type="caution">
    <text evidence="2">The sequence shown here is derived from an EMBL/GenBank/DDBJ whole genome shotgun (WGS) entry which is preliminary data.</text>
</comment>
<dbReference type="EMBL" id="JAHWXS010000006">
    <property type="protein sequence ID" value="MFK5733339.1"/>
    <property type="molecule type" value="Genomic_DNA"/>
</dbReference>
<reference evidence="3" key="4">
    <citation type="submission" date="2021-06" db="EMBL/GenBank/DDBJ databases">
        <title>Updating the genus Pseudomonas: Description of 43 new species and partition of the Pseudomonas putida group.</title>
        <authorList>
            <person name="Girard L."/>
            <person name="Lood C."/>
            <person name="Vandamme P."/>
            <person name="Rokni-Zadeh H."/>
            <person name="Van Noort V."/>
            <person name="Hofte M."/>
            <person name="Lavigne R."/>
            <person name="De Mot R."/>
        </authorList>
    </citation>
    <scope>NUCLEOTIDE SEQUENCE</scope>
    <source>
        <strain evidence="3">SWRI10</strain>
    </source>
</reference>
<dbReference type="EMBL" id="JABWRE020000001">
    <property type="protein sequence ID" value="MBV4539143.1"/>
    <property type="molecule type" value="Genomic_DNA"/>
</dbReference>
<evidence type="ECO:0000313" key="3">
    <source>
        <dbReference type="EMBL" id="MBV4539143.1"/>
    </source>
</evidence>
<reference evidence="2" key="2">
    <citation type="journal article" date="2020" name="Microorganisms">
        <title>Reliable Identification of Environmental Pseudomonas Isolates Using the rpoD Gene.</title>
        <authorList>
            <consortium name="The Broad Institute Genome Sequencing Platform"/>
            <person name="Girard L."/>
            <person name="Lood C."/>
            <person name="Rokni-Zadeh H."/>
            <person name="van Noort V."/>
            <person name="Lavigne R."/>
            <person name="De Mot R."/>
        </authorList>
    </citation>
    <scope>NUCLEOTIDE SEQUENCE</scope>
    <source>
        <strain evidence="2">SWRI10</strain>
    </source>
</reference>
<dbReference type="SUPFAM" id="SSF143422">
    <property type="entry name" value="Transposase IS200-like"/>
    <property type="match status" value="1"/>
</dbReference>
<evidence type="ECO:0000313" key="4">
    <source>
        <dbReference type="EMBL" id="MFK5733339.1"/>
    </source>
</evidence>
<dbReference type="InterPro" id="IPR036515">
    <property type="entry name" value="Transposase_17_sf"/>
</dbReference>
<dbReference type="Proteomes" id="UP000599879">
    <property type="component" value="Unassembled WGS sequence"/>
</dbReference>
<sequence length="151" mass="17780">MDRPASNHLRRGRFSEPGRIYLLTSTTKDRRPIFADFGAARCLPPLLHQAEIENALRSLAWVIMPDHFHWLIELRDSTLCSLMRRFKSRSRCSLYKQGKVEGRLWQSGYHDQALRRDEDVRDFARYIVCNPLRAGLAERLGDYPHWDAVWL</sequence>
<evidence type="ECO:0000259" key="1">
    <source>
        <dbReference type="SMART" id="SM01321"/>
    </source>
</evidence>
<protein>
    <submittedName>
        <fullName evidence="2">Transposase</fullName>
    </submittedName>
</protein>
<dbReference type="PANTHER" id="PTHR36966:SF1">
    <property type="entry name" value="REP-ASSOCIATED TYROSINE TRANSPOSASE"/>
    <property type="match status" value="1"/>
</dbReference>
<organism evidence="2">
    <name type="scientific">Pseudomonas urmiensis</name>
    <dbReference type="NCBI Taxonomy" id="2745493"/>
    <lineage>
        <taxon>Bacteria</taxon>
        <taxon>Pseudomonadati</taxon>
        <taxon>Pseudomonadota</taxon>
        <taxon>Gammaproteobacteria</taxon>
        <taxon>Pseudomonadales</taxon>
        <taxon>Pseudomonadaceae</taxon>
        <taxon>Pseudomonas</taxon>
    </lineage>
</organism>
<evidence type="ECO:0000313" key="5">
    <source>
        <dbReference type="Proteomes" id="UP001621534"/>
    </source>
</evidence>
<dbReference type="PANTHER" id="PTHR36966">
    <property type="entry name" value="REP-ASSOCIATED TYROSINE TRANSPOSASE"/>
    <property type="match status" value="1"/>
</dbReference>
<reference evidence="2" key="3">
    <citation type="submission" date="2020-07" db="EMBL/GenBank/DDBJ databases">
        <authorList>
            <person name="Lood C."/>
            <person name="Girard L."/>
        </authorList>
    </citation>
    <scope>NUCLEOTIDE SEQUENCE</scope>
    <source>
        <strain evidence="2">SWRI10</strain>
    </source>
</reference>
<keyword evidence="5" id="KW-1185">Reference proteome</keyword>
<dbReference type="AlphaFoldDB" id="A0A923JY20"/>
<dbReference type="RefSeq" id="WP_186557613.1">
    <property type="nucleotide sequence ID" value="NZ_JABWRE020000001.1"/>
</dbReference>
<feature type="domain" description="Transposase IS200-like" evidence="1">
    <location>
        <begin position="16"/>
        <end position="130"/>
    </location>
</feature>
<reference evidence="4 5" key="1">
    <citation type="journal article" date="2012" name="Plant Soil">
        <title>Screening of plant growth-promoting traits in arsenic-resistant bacteria isolated from the rhizosphere of soybean plants from Argentinean agricultural soil.</title>
        <authorList>
            <person name="Wevar Oller A.L."/>
            <person name="Talano M.A."/>
            <person name="Agostini E."/>
        </authorList>
    </citation>
    <scope>NUCLEOTIDE SEQUENCE [LARGE SCALE GENOMIC DNA]</scope>
    <source>
        <strain evidence="4 5">AW4</strain>
    </source>
</reference>
<dbReference type="NCBIfam" id="NF047646">
    <property type="entry name" value="REP_Tyr_transpos"/>
    <property type="match status" value="1"/>
</dbReference>